<keyword evidence="1" id="KW-0175">Coiled coil</keyword>
<dbReference type="AlphaFoldDB" id="F3QVZ6"/>
<dbReference type="PANTHER" id="PTHR35532:SF5">
    <property type="entry name" value="CARBOHYDRATE-BINDING DOMAIN-CONTAINING PROTEIN"/>
    <property type="match status" value="1"/>
</dbReference>
<proteinExistence type="predicted"/>
<dbReference type="Proteomes" id="UP000005546">
    <property type="component" value="Unassembled WGS sequence"/>
</dbReference>
<dbReference type="InterPro" id="IPR038765">
    <property type="entry name" value="Papain-like_cys_pep_sf"/>
</dbReference>
<evidence type="ECO:0000256" key="1">
    <source>
        <dbReference type="SAM" id="Coils"/>
    </source>
</evidence>
<dbReference type="STRING" id="762982.HMPREF9442_02319"/>
<dbReference type="HOGENOM" id="CLU_014876_0_0_10"/>
<feature type="coiled-coil region" evidence="1">
    <location>
        <begin position="47"/>
        <end position="74"/>
    </location>
</feature>
<name>F3QVZ6_9BACT</name>
<protein>
    <recommendedName>
        <fullName evidence="4">Peptide-N(4)-(N-acetyl-beta-glucosaminyl)asparagine amidase</fullName>
    </recommendedName>
</protein>
<keyword evidence="3" id="KW-1185">Reference proteome</keyword>
<dbReference type="Gene3D" id="2.60.120.260">
    <property type="entry name" value="Galactose-binding domain-like"/>
    <property type="match status" value="2"/>
</dbReference>
<dbReference type="eggNOG" id="COG1305">
    <property type="taxonomic scope" value="Bacteria"/>
</dbReference>
<organism evidence="2 3">
    <name type="scientific">Paraprevotella xylaniphila YIT 11841</name>
    <dbReference type="NCBI Taxonomy" id="762982"/>
    <lineage>
        <taxon>Bacteria</taxon>
        <taxon>Pseudomonadati</taxon>
        <taxon>Bacteroidota</taxon>
        <taxon>Bacteroidia</taxon>
        <taxon>Bacteroidales</taxon>
        <taxon>Prevotellaceae</taxon>
        <taxon>Paraprevotella</taxon>
    </lineage>
</organism>
<accession>F3QVZ6</accession>
<comment type="caution">
    <text evidence="2">The sequence shown here is derived from an EMBL/GenBank/DDBJ whole genome shotgun (WGS) entry which is preliminary data.</text>
</comment>
<sequence>MVWKKFVILGYRMLFVKTQRNMNSLKMWMAVWTGICVAVFLACHPGKSRLEEALEAAGENRSELEQVLDHYRGDSLKSLAAQFLIENMPCHYAYAGKELEKYRRYFERFPPCAWRGPEFVRDSLLEVDGAFCPDSLYKVYDIHVIKSDYLIRNIDQAFEVWHGQPWGRHVDFADFLEFILPYRVGTETLSDWRQEVYDRYNPMLDSIRASADSTDVLAVAQALMDSLSVGTVYFTGLFPSGITVGPDLVEWRSGNCRELTDLVTYVFRALGIPGGCDKMLMRGDKNVAHYWNFVVDGEDSTYFASIGQSSKQFAKAETYWDPKGKVYRETFSLNRAMRDACGRDTTDVPPVFREPLMQDVTAAYAGKINRFLRIPADSLALVPHAGETVYLCLATRGTWVPVGYGRFEGDTVRIDNVQGDVVFRLVVCRKGHLVSLGVPFLLEKYTGAVRFFRAGEERQKAVLLQKFKEDFQAHMVGGVFEASDHPDFRCPDTLFAIKGRPPRLRNVVCLPDKGEARRYVRYYGPPTRHCNVSELAFYVSAADTAALCGRIVSPPGVAEGRIVNQFGNVFDGDPYTSMDYREPSGGWVGMDFGRPMHIGKLVYMPRNRDNFIRTGDRYELFYATAAGWESLGEQTAESDSLVYKVPRGALLYLRDHTRGSDDRIFEMVDGRQKLW</sequence>
<evidence type="ECO:0000313" key="3">
    <source>
        <dbReference type="Proteomes" id="UP000005546"/>
    </source>
</evidence>
<gene>
    <name evidence="2" type="ORF">HMPREF9442_02319</name>
</gene>
<reference evidence="2 3" key="1">
    <citation type="submission" date="2011-02" db="EMBL/GenBank/DDBJ databases">
        <authorList>
            <person name="Weinstock G."/>
            <person name="Sodergren E."/>
            <person name="Clifton S."/>
            <person name="Fulton L."/>
            <person name="Fulton B."/>
            <person name="Courtney L."/>
            <person name="Fronick C."/>
            <person name="Harrison M."/>
            <person name="Strong C."/>
            <person name="Farmer C."/>
            <person name="Delahaunty K."/>
            <person name="Markovic C."/>
            <person name="Hall O."/>
            <person name="Minx P."/>
            <person name="Tomlinson C."/>
            <person name="Mitreva M."/>
            <person name="Hou S."/>
            <person name="Chen J."/>
            <person name="Wollam A."/>
            <person name="Pepin K.H."/>
            <person name="Johnson M."/>
            <person name="Bhonagiri V."/>
            <person name="Zhang X."/>
            <person name="Suruliraj S."/>
            <person name="Warren W."/>
            <person name="Chinwalla A."/>
            <person name="Mardis E.R."/>
            <person name="Wilson R.K."/>
        </authorList>
    </citation>
    <scope>NUCLEOTIDE SEQUENCE [LARGE SCALE GENOMIC DNA]</scope>
    <source>
        <strain evidence="2 3">YIT 11841</strain>
    </source>
</reference>
<dbReference type="EMBL" id="AFBR01000067">
    <property type="protein sequence ID" value="EGG52464.1"/>
    <property type="molecule type" value="Genomic_DNA"/>
</dbReference>
<evidence type="ECO:0000313" key="2">
    <source>
        <dbReference type="EMBL" id="EGG52464.1"/>
    </source>
</evidence>
<dbReference type="PANTHER" id="PTHR35532">
    <property type="entry name" value="SIMILAR TO POLYHYDROXYALKANOATE DEPOLYMERASE"/>
    <property type="match status" value="1"/>
</dbReference>
<evidence type="ECO:0008006" key="4">
    <source>
        <dbReference type="Google" id="ProtNLM"/>
    </source>
</evidence>
<dbReference type="SUPFAM" id="SSF54001">
    <property type="entry name" value="Cysteine proteinases"/>
    <property type="match status" value="1"/>
</dbReference>